<evidence type="ECO:0000313" key="2">
    <source>
        <dbReference type="EMBL" id="AIR98250.1"/>
    </source>
</evidence>
<evidence type="ECO:0000259" key="1">
    <source>
        <dbReference type="Pfam" id="PF20028"/>
    </source>
</evidence>
<dbReference type="InterPro" id="IPR009003">
    <property type="entry name" value="Peptidase_S1_PA"/>
</dbReference>
<feature type="domain" description="vWA-MoxR associated protein C-terminal" evidence="1">
    <location>
        <begin position="309"/>
        <end position="542"/>
    </location>
</feature>
<dbReference type="EMBL" id="CP009438">
    <property type="protein sequence ID" value="AIR98250.1"/>
    <property type="molecule type" value="Genomic_DNA"/>
</dbReference>
<dbReference type="RefSeq" id="WP_043500651.1">
    <property type="nucleotide sequence ID" value="NZ_CP009438.1"/>
</dbReference>
<dbReference type="Pfam" id="PF20028">
    <property type="entry name" value="VMAP-C"/>
    <property type="match status" value="1"/>
</dbReference>
<dbReference type="Gene3D" id="2.40.10.120">
    <property type="match status" value="1"/>
</dbReference>
<dbReference type="Pfam" id="PF13365">
    <property type="entry name" value="Trypsin_2"/>
    <property type="match status" value="1"/>
</dbReference>
<reference evidence="3" key="1">
    <citation type="journal article" date="2015" name="J. Biotechnol.">
        <title>Complete genome sequence of the actinobacterium Streptomyces glaucescens GLA.O (DSM 40922) consisting of a linear chromosome and one linear plasmid.</title>
        <authorList>
            <person name="Ortseifen V."/>
            <person name="Winkler A."/>
            <person name="Albersmeier A."/>
            <person name="Wendler S."/>
            <person name="Puhler A."/>
            <person name="Kalinowski J."/>
            <person name="Ruckert C."/>
        </authorList>
    </citation>
    <scope>NUCLEOTIDE SEQUENCE [LARGE SCALE GENOMIC DNA]</scope>
    <source>
        <strain evidence="3">DSM 40922 / GLA O</strain>
    </source>
</reference>
<accession>A0A089YXB7</accession>
<sequence length="560" mass="59819">MSTSAWHTRIVCGGEVGAGFLVSARRVLTCAHVVRSSDTAEITVAFPGRRDLGAVPASVAVHGGWRGGAADPGDLAVLELAREVDVTPAAFAPPGAEHGGAELVAYGFPRGYDEGMLASYRALPGPLISGEWVQLEARTAHGQPLAAGFSGAAVTLADGTVVGMVSAIAGDRTVRVGRMLPTEVMARYWGELGELVPTPGHRPEVRRRLYGLLRRAARTGLVCDPDRLYVDAVGAFGPPLPEGGFDSLTRAAAYVQWEVPDAGAVGRFADRLAELLTAGPARPDPADGSGTTAWAPIVVEIEHSGAGTDQVTVEVFAYRDGQRRPVGARRLPRTAVRAFVQERIDEAFAQLAPDAEELITFVLPREWLNEPVARWECSPDDATPLGCAYPLVVADRARHRSGRLRHQLTKKWQKLDVGGGSALHRIGCGAPERPPSLRKRLRDHDAGLAAYAAPPTAVRPHFEAGLNVPVPVLLWPRTGCPGTGHDGPCAGEAFLDELAESVTGVPPAELPRHVRILRETAEAADEPDRHWARDVQLLWDDPRRFPEPAASRHSPVTPVA</sequence>
<dbReference type="Proteomes" id="UP000029482">
    <property type="component" value="Chromosome"/>
</dbReference>
<dbReference type="STRING" id="1907.SGLAU_11230"/>
<dbReference type="HOGENOM" id="CLU_491680_0_0_11"/>
<keyword evidence="3" id="KW-1185">Reference proteome</keyword>
<dbReference type="KEGG" id="sgu:SGLAU_11230"/>
<dbReference type="InterPro" id="IPR045450">
    <property type="entry name" value="VMAP_C"/>
</dbReference>
<protein>
    <recommendedName>
        <fullName evidence="1">vWA-MoxR associated protein C-terminal domain-containing protein</fullName>
    </recommendedName>
</protein>
<dbReference type="SUPFAM" id="SSF50494">
    <property type="entry name" value="Trypsin-like serine proteases"/>
    <property type="match status" value="1"/>
</dbReference>
<dbReference type="OrthoDB" id="3329683at2"/>
<dbReference type="eggNOG" id="COG0265">
    <property type="taxonomic scope" value="Bacteria"/>
</dbReference>
<gene>
    <name evidence="2" type="ORF">SGLAU_11230</name>
</gene>
<dbReference type="AlphaFoldDB" id="A0A089YXB7"/>
<organism evidence="2 3">
    <name type="scientific">Streptomyces glaucescens</name>
    <dbReference type="NCBI Taxonomy" id="1907"/>
    <lineage>
        <taxon>Bacteria</taxon>
        <taxon>Bacillati</taxon>
        <taxon>Actinomycetota</taxon>
        <taxon>Actinomycetes</taxon>
        <taxon>Kitasatosporales</taxon>
        <taxon>Streptomycetaceae</taxon>
        <taxon>Streptomyces</taxon>
    </lineage>
</organism>
<evidence type="ECO:0000313" key="3">
    <source>
        <dbReference type="Proteomes" id="UP000029482"/>
    </source>
</evidence>
<name>A0A089YXB7_STRGA</name>
<proteinExistence type="predicted"/>